<feature type="transmembrane region" description="Helical" evidence="1">
    <location>
        <begin position="94"/>
        <end position="111"/>
    </location>
</feature>
<proteinExistence type="predicted"/>
<organism evidence="2 3">
    <name type="scientific">Ilyodon furcidens</name>
    <name type="common">goldbreast splitfin</name>
    <dbReference type="NCBI Taxonomy" id="33524"/>
    <lineage>
        <taxon>Eukaryota</taxon>
        <taxon>Metazoa</taxon>
        <taxon>Chordata</taxon>
        <taxon>Craniata</taxon>
        <taxon>Vertebrata</taxon>
        <taxon>Euteleostomi</taxon>
        <taxon>Actinopterygii</taxon>
        <taxon>Neopterygii</taxon>
        <taxon>Teleostei</taxon>
        <taxon>Neoteleostei</taxon>
        <taxon>Acanthomorphata</taxon>
        <taxon>Ovalentaria</taxon>
        <taxon>Atherinomorphae</taxon>
        <taxon>Cyprinodontiformes</taxon>
        <taxon>Goodeidae</taxon>
        <taxon>Ilyodon</taxon>
    </lineage>
</organism>
<sequence length="158" mass="17430">MMSNLRPAPQLLLQPCFSQSKSKPTAADFFSGQINGLNNSNQKIFGGKLSKLPCRHQSNSSSAGCVAFSVPISPYSISFMCECEVWTPVSNVNVLFIIFLSAVLSVVMTVNQGRKLHTETQEKQRERDVCDGCKGDKYTVQERCSEIGVGVDMKKRCL</sequence>
<name>A0ABV0T0Z7_9TELE</name>
<evidence type="ECO:0000313" key="3">
    <source>
        <dbReference type="Proteomes" id="UP001482620"/>
    </source>
</evidence>
<dbReference type="Proteomes" id="UP001482620">
    <property type="component" value="Unassembled WGS sequence"/>
</dbReference>
<evidence type="ECO:0000256" key="1">
    <source>
        <dbReference type="SAM" id="Phobius"/>
    </source>
</evidence>
<keyword evidence="3" id="KW-1185">Reference proteome</keyword>
<dbReference type="EMBL" id="JAHRIQ010013186">
    <property type="protein sequence ID" value="MEQ2225413.1"/>
    <property type="molecule type" value="Genomic_DNA"/>
</dbReference>
<protein>
    <submittedName>
        <fullName evidence="2">Uncharacterized protein</fullName>
    </submittedName>
</protein>
<keyword evidence="1" id="KW-0472">Membrane</keyword>
<gene>
    <name evidence="2" type="ORF">ILYODFUR_017178</name>
</gene>
<evidence type="ECO:0000313" key="2">
    <source>
        <dbReference type="EMBL" id="MEQ2225413.1"/>
    </source>
</evidence>
<keyword evidence="1" id="KW-0812">Transmembrane</keyword>
<reference evidence="2 3" key="1">
    <citation type="submission" date="2021-06" db="EMBL/GenBank/DDBJ databases">
        <authorList>
            <person name="Palmer J.M."/>
        </authorList>
    </citation>
    <scope>NUCLEOTIDE SEQUENCE [LARGE SCALE GENOMIC DNA]</scope>
    <source>
        <strain evidence="3">if_2019</strain>
        <tissue evidence="2">Muscle</tissue>
    </source>
</reference>
<accession>A0ABV0T0Z7</accession>
<comment type="caution">
    <text evidence="2">The sequence shown here is derived from an EMBL/GenBank/DDBJ whole genome shotgun (WGS) entry which is preliminary data.</text>
</comment>
<keyword evidence="1" id="KW-1133">Transmembrane helix</keyword>